<feature type="coiled-coil region" evidence="11">
    <location>
        <begin position="795"/>
        <end position="857"/>
    </location>
</feature>
<dbReference type="PATRIC" id="fig|688269.3.peg.2023"/>
<comment type="similarity">
    <text evidence="11">Belongs to the class-I aminoacyl-tRNA synthetase family. ValS type 1 subfamily.</text>
</comment>
<sequence length="862" mass="100275">MDLGTRYMPDQIEKKWYEKWLEKGYFQPKGVGKPFVIVIPPPNVTGTIHMGHALNITLQDILVRFRRMQGYDTLWVPGEDHAGIATQNAVERYLESQGKSRQQLGKEEFLKVVWDWVKKYRAYIKEQIKTLGASVDWSRERFTLDEGLSRAVRKVFVELYKKGLIYRGKYMVNWCPRCKTVLSDEEVEHEERKSKLYFIKYPFVDGTGEIVVATTRPETMLGDTAVAVNPKDERYSKFVGKKVLLPLMNREIPIIADEYVDPEFGTGAVKVTPAHDPNDFEIAQRHNLPLVDIFDDDAVVNENGGKYKGLDRYKAREAVVKDLQELGYLLKVEEIDNAIGHCYRCESVVEPRIMDQWFVRMKPLAVKAIEAVENGSIRFIPEKWKKVYLHWMYNIKDWCISRQLWWGHQIPVWYCESCGEVIVSEEDVDQCPKCGSKSIKQDPDVLDTWFSSALWPFSTLGWPEETEDLKKYYPTSVLVTGFDIIFFWVARMIMMGYEFMNEKPFSDVYIHQLIRDKYGRKMSKSLGNGIDPIEMSAKYGTDPVRFTLAILAAQGSDIKLDERYFDTYRKFANKIWNATRFAIMNLDGYEEEELTSLGLVDRWILSRLMKTVEIVTNALENYEFNVAAKQIYDFFWDEFCDWYIEAVKPRLNGIERRKVQNVLVKVLDTSLRLLHPFMPFLSEELWHALPVSGESIMIAPWPEYEPNSVDEEAEQAFARVMNIVKGIRNVKAELNIPAKEAVDIFVVGEKLSEEEQFYICKLAMVNKIEWVDAKPSKCATAYVDERCQIFVDIKNLDLQSEIKRLEKNIAKLQEDLEWNLKKLSDDNFLKNAPESVVEECKQKVENIKQRLKVLGELLEGLK</sequence>
<dbReference type="GO" id="GO:0004832">
    <property type="term" value="F:valine-tRNA ligase activity"/>
    <property type="evidence" value="ECO:0007669"/>
    <property type="project" value="UniProtKB-UniRule"/>
</dbReference>
<evidence type="ECO:0000256" key="5">
    <source>
        <dbReference type="ARBA" id="ARBA00022741"/>
    </source>
</evidence>
<dbReference type="Gene3D" id="1.10.730.10">
    <property type="entry name" value="Isoleucyl-tRNA Synthetase, Domain 1"/>
    <property type="match status" value="1"/>
</dbReference>
<evidence type="ECO:0000256" key="9">
    <source>
        <dbReference type="ARBA" id="ARBA00023146"/>
    </source>
</evidence>
<organism evidence="15 16">
    <name type="scientific">Pseudothermotoga thermarum DSM 5069</name>
    <dbReference type="NCBI Taxonomy" id="688269"/>
    <lineage>
        <taxon>Bacteria</taxon>
        <taxon>Thermotogati</taxon>
        <taxon>Thermotogota</taxon>
        <taxon>Thermotogae</taxon>
        <taxon>Thermotogales</taxon>
        <taxon>Thermotogaceae</taxon>
        <taxon>Pseudothermotoga</taxon>
    </lineage>
</organism>
<evidence type="ECO:0000256" key="11">
    <source>
        <dbReference type="HAMAP-Rule" id="MF_02004"/>
    </source>
</evidence>
<evidence type="ECO:0000256" key="7">
    <source>
        <dbReference type="ARBA" id="ARBA00022917"/>
    </source>
</evidence>
<dbReference type="InterPro" id="IPR037118">
    <property type="entry name" value="Val-tRNA_synth_C_sf"/>
</dbReference>
<dbReference type="Pfam" id="PF00133">
    <property type="entry name" value="tRNA-synt_1"/>
    <property type="match status" value="1"/>
</dbReference>
<comment type="domain">
    <text evidence="11">The C-terminal coiled-coil domain is crucial for aminoacylation activity.</text>
</comment>
<dbReference type="PANTHER" id="PTHR11946:SF93">
    <property type="entry name" value="VALINE--TRNA LIGASE, CHLOROPLASTIC_MITOCHONDRIAL 2"/>
    <property type="match status" value="1"/>
</dbReference>
<dbReference type="InterPro" id="IPR010978">
    <property type="entry name" value="tRNA-bd_arm"/>
</dbReference>
<dbReference type="NCBIfam" id="TIGR00422">
    <property type="entry name" value="valS"/>
    <property type="match status" value="1"/>
</dbReference>
<keyword evidence="9 11" id="KW-0030">Aminoacyl-tRNA synthetase</keyword>
<dbReference type="GO" id="GO:0006438">
    <property type="term" value="P:valyl-tRNA aminoacylation"/>
    <property type="evidence" value="ECO:0007669"/>
    <property type="project" value="UniProtKB-UniRule"/>
</dbReference>
<feature type="domain" description="Aminoacyl-tRNA synthetase class Ia" evidence="12">
    <location>
        <begin position="15"/>
        <end position="561"/>
    </location>
</feature>
<dbReference type="InterPro" id="IPR009008">
    <property type="entry name" value="Val/Leu/Ile-tRNA-synth_edit"/>
</dbReference>
<dbReference type="PANTHER" id="PTHR11946">
    <property type="entry name" value="VALYL-TRNA SYNTHETASES"/>
    <property type="match status" value="1"/>
</dbReference>
<feature type="domain" description="Methionyl/Valyl/Leucyl/Isoleucyl-tRNA synthetase anticodon-binding" evidence="13">
    <location>
        <begin position="601"/>
        <end position="744"/>
    </location>
</feature>
<keyword evidence="5 11" id="KW-0547">Nucleotide-binding</keyword>
<accession>F7YXG7</accession>
<dbReference type="Pfam" id="PF08264">
    <property type="entry name" value="Anticodon_1"/>
    <property type="match status" value="1"/>
</dbReference>
<evidence type="ECO:0000259" key="14">
    <source>
        <dbReference type="Pfam" id="PF10458"/>
    </source>
</evidence>
<dbReference type="Pfam" id="PF10458">
    <property type="entry name" value="Val_tRNA-synt_C"/>
    <property type="match status" value="1"/>
</dbReference>
<name>F7YXG7_9THEM</name>
<keyword evidence="8 11" id="KW-0175">Coiled coil</keyword>
<evidence type="ECO:0000259" key="12">
    <source>
        <dbReference type="Pfam" id="PF00133"/>
    </source>
</evidence>
<dbReference type="AlphaFoldDB" id="F7YXG7"/>
<dbReference type="Gene3D" id="1.10.287.380">
    <property type="entry name" value="Valyl-tRNA synthetase, C-terminal domain"/>
    <property type="match status" value="1"/>
</dbReference>
<evidence type="ECO:0000256" key="1">
    <source>
        <dbReference type="ARBA" id="ARBA00004496"/>
    </source>
</evidence>
<dbReference type="GO" id="GO:0005524">
    <property type="term" value="F:ATP binding"/>
    <property type="evidence" value="ECO:0007669"/>
    <property type="project" value="UniProtKB-UniRule"/>
</dbReference>
<protein>
    <recommendedName>
        <fullName evidence="11">Valine--tRNA ligase</fullName>
        <ecNumber evidence="11">6.1.1.9</ecNumber>
    </recommendedName>
    <alternativeName>
        <fullName evidence="11">Valyl-tRNA synthetase</fullName>
        <shortName evidence="11">ValRS</shortName>
    </alternativeName>
</protein>
<dbReference type="SUPFAM" id="SSF47323">
    <property type="entry name" value="Anticodon-binding domain of a subclass of class I aminoacyl-tRNA synthetases"/>
    <property type="match status" value="1"/>
</dbReference>
<dbReference type="Proteomes" id="UP000006804">
    <property type="component" value="Chromosome"/>
</dbReference>
<comment type="function">
    <text evidence="11">Catalyzes the attachment of valine to tRNA(Val). As ValRS can inadvertently accommodate and process structurally similar amino acids such as threonine, to avoid such errors, it has a 'posttransfer' editing activity that hydrolyzes mischarged Thr-tRNA(Val) in a tRNA-dependent manner.</text>
</comment>
<dbReference type="SUPFAM" id="SSF46589">
    <property type="entry name" value="tRNA-binding arm"/>
    <property type="match status" value="1"/>
</dbReference>
<dbReference type="NCBIfam" id="NF004349">
    <property type="entry name" value="PRK05729.1"/>
    <property type="match status" value="1"/>
</dbReference>
<comment type="subunit">
    <text evidence="2 11">Monomer.</text>
</comment>
<evidence type="ECO:0000256" key="6">
    <source>
        <dbReference type="ARBA" id="ARBA00022840"/>
    </source>
</evidence>
<dbReference type="FunFam" id="3.40.50.620:FF:000032">
    <property type="entry name" value="Valine--tRNA ligase"/>
    <property type="match status" value="1"/>
</dbReference>
<dbReference type="HOGENOM" id="CLU_001493_0_2_0"/>
<dbReference type="EMBL" id="CP002351">
    <property type="protein sequence ID" value="AEH52002.1"/>
    <property type="molecule type" value="Genomic_DNA"/>
</dbReference>
<evidence type="ECO:0000256" key="4">
    <source>
        <dbReference type="ARBA" id="ARBA00022598"/>
    </source>
</evidence>
<dbReference type="InterPro" id="IPR002300">
    <property type="entry name" value="aa-tRNA-synth_Ia"/>
</dbReference>
<evidence type="ECO:0000259" key="13">
    <source>
        <dbReference type="Pfam" id="PF08264"/>
    </source>
</evidence>
<dbReference type="FunFam" id="3.40.50.620:FF:000098">
    <property type="entry name" value="Valine--tRNA ligase"/>
    <property type="match status" value="1"/>
</dbReference>
<dbReference type="PROSITE" id="PS00178">
    <property type="entry name" value="AA_TRNA_LIGASE_I"/>
    <property type="match status" value="1"/>
</dbReference>
<dbReference type="Gene3D" id="3.40.50.620">
    <property type="entry name" value="HUPs"/>
    <property type="match status" value="2"/>
</dbReference>
<evidence type="ECO:0000313" key="16">
    <source>
        <dbReference type="Proteomes" id="UP000006804"/>
    </source>
</evidence>
<gene>
    <name evidence="11" type="primary">valS</name>
    <name evidence="15" type="ORF">Theth_1962</name>
</gene>
<feature type="domain" description="Valyl-tRNA synthetase tRNA-binding arm" evidence="14">
    <location>
        <begin position="797"/>
        <end position="862"/>
    </location>
</feature>
<dbReference type="EC" id="6.1.1.9" evidence="11"/>
<comment type="subcellular location">
    <subcellularLocation>
        <location evidence="1 11">Cytoplasm</location>
    </subcellularLocation>
</comment>
<feature type="binding site" evidence="11">
    <location>
        <position position="524"/>
    </location>
    <ligand>
        <name>ATP</name>
        <dbReference type="ChEBI" id="CHEBI:30616"/>
    </ligand>
</feature>
<comment type="catalytic activity">
    <reaction evidence="10 11">
        <text>tRNA(Val) + L-valine + ATP = L-valyl-tRNA(Val) + AMP + diphosphate</text>
        <dbReference type="Rhea" id="RHEA:10704"/>
        <dbReference type="Rhea" id="RHEA-COMP:9672"/>
        <dbReference type="Rhea" id="RHEA-COMP:9708"/>
        <dbReference type="ChEBI" id="CHEBI:30616"/>
        <dbReference type="ChEBI" id="CHEBI:33019"/>
        <dbReference type="ChEBI" id="CHEBI:57762"/>
        <dbReference type="ChEBI" id="CHEBI:78442"/>
        <dbReference type="ChEBI" id="CHEBI:78537"/>
        <dbReference type="ChEBI" id="CHEBI:456215"/>
        <dbReference type="EC" id="6.1.1.9"/>
    </reaction>
</comment>
<evidence type="ECO:0000313" key="15">
    <source>
        <dbReference type="EMBL" id="AEH52002.1"/>
    </source>
</evidence>
<dbReference type="eggNOG" id="COG0525">
    <property type="taxonomic scope" value="Bacteria"/>
</dbReference>
<dbReference type="GO" id="GO:0005829">
    <property type="term" value="C:cytosol"/>
    <property type="evidence" value="ECO:0007669"/>
    <property type="project" value="TreeGrafter"/>
</dbReference>
<dbReference type="InterPro" id="IPR013155">
    <property type="entry name" value="M/V/L/I-tRNA-synth_anticd-bd"/>
</dbReference>
<dbReference type="InterPro" id="IPR002303">
    <property type="entry name" value="Valyl-tRNA_ligase"/>
</dbReference>
<dbReference type="InterPro" id="IPR009080">
    <property type="entry name" value="tRNAsynth_Ia_anticodon-bd"/>
</dbReference>
<dbReference type="CDD" id="cd07962">
    <property type="entry name" value="Anticodon_Ia_Val"/>
    <property type="match status" value="1"/>
</dbReference>
<dbReference type="CDD" id="cd00817">
    <property type="entry name" value="ValRS_core"/>
    <property type="match status" value="1"/>
</dbReference>
<keyword evidence="4 11" id="KW-0436">Ligase</keyword>
<evidence type="ECO:0000256" key="2">
    <source>
        <dbReference type="ARBA" id="ARBA00011245"/>
    </source>
</evidence>
<dbReference type="SUPFAM" id="SSF50677">
    <property type="entry name" value="ValRS/IleRS/LeuRS editing domain"/>
    <property type="match status" value="1"/>
</dbReference>
<dbReference type="HAMAP" id="MF_02004">
    <property type="entry name" value="Val_tRNA_synth_type1"/>
    <property type="match status" value="1"/>
</dbReference>
<dbReference type="RefSeq" id="WP_013933209.1">
    <property type="nucleotide sequence ID" value="NC_015707.1"/>
</dbReference>
<dbReference type="STRING" id="688269.Theth_1962"/>
<dbReference type="SUPFAM" id="SSF52374">
    <property type="entry name" value="Nucleotidylyl transferase"/>
    <property type="match status" value="1"/>
</dbReference>
<proteinExistence type="inferred from homology"/>
<keyword evidence="16" id="KW-1185">Reference proteome</keyword>
<dbReference type="PRINTS" id="PR00986">
    <property type="entry name" value="TRNASYNTHVAL"/>
</dbReference>
<feature type="short sequence motif" description="'HIGH' region" evidence="11">
    <location>
        <begin position="42"/>
        <end position="52"/>
    </location>
</feature>
<comment type="domain">
    <text evidence="11">ValRS has two distinct active sites: one for aminoacylation and one for editing. The misactivated threonine is translocated from the active site to the editing site.</text>
</comment>
<feature type="short sequence motif" description="'KMSKS' region" evidence="11">
    <location>
        <begin position="521"/>
        <end position="525"/>
    </location>
</feature>
<dbReference type="InterPro" id="IPR033705">
    <property type="entry name" value="Anticodon_Ia_Val"/>
</dbReference>
<dbReference type="FunFam" id="1.10.730.10:FF:000014">
    <property type="entry name" value="Valine--tRNA ligase"/>
    <property type="match status" value="1"/>
</dbReference>
<dbReference type="KEGG" id="tta:Theth_1962"/>
<keyword evidence="7 11" id="KW-0648">Protein biosynthesis</keyword>
<dbReference type="InterPro" id="IPR001412">
    <property type="entry name" value="aa-tRNA-synth_I_CS"/>
</dbReference>
<dbReference type="OrthoDB" id="9810365at2"/>
<keyword evidence="6 11" id="KW-0067">ATP-binding</keyword>
<keyword evidence="3 11" id="KW-0963">Cytoplasm</keyword>
<evidence type="ECO:0000256" key="10">
    <source>
        <dbReference type="ARBA" id="ARBA00047552"/>
    </source>
</evidence>
<dbReference type="FunFam" id="3.90.740.10:FF:000005">
    <property type="entry name" value="Valine--tRNA ligase, mitochondrial"/>
    <property type="match status" value="1"/>
</dbReference>
<evidence type="ECO:0000256" key="8">
    <source>
        <dbReference type="ARBA" id="ARBA00023054"/>
    </source>
</evidence>
<dbReference type="InterPro" id="IPR019499">
    <property type="entry name" value="Val-tRNA_synth_tRNA-bd"/>
</dbReference>
<dbReference type="InterPro" id="IPR014729">
    <property type="entry name" value="Rossmann-like_a/b/a_fold"/>
</dbReference>
<evidence type="ECO:0000256" key="3">
    <source>
        <dbReference type="ARBA" id="ARBA00022490"/>
    </source>
</evidence>
<reference evidence="15 16" key="1">
    <citation type="submission" date="2010-11" db="EMBL/GenBank/DDBJ databases">
        <title>The complete genome of Thermotoga thermarum DSM 5069.</title>
        <authorList>
            <consortium name="US DOE Joint Genome Institute (JGI-PGF)"/>
            <person name="Lucas S."/>
            <person name="Copeland A."/>
            <person name="Lapidus A."/>
            <person name="Bruce D."/>
            <person name="Goodwin L."/>
            <person name="Pitluck S."/>
            <person name="Kyrpides N."/>
            <person name="Mavromatis K."/>
            <person name="Ivanova N."/>
            <person name="Zeytun A."/>
            <person name="Brettin T."/>
            <person name="Detter J.C."/>
            <person name="Tapia R."/>
            <person name="Han C."/>
            <person name="Land M."/>
            <person name="Hauser L."/>
            <person name="Markowitz V."/>
            <person name="Cheng J.-F."/>
            <person name="Hugenholtz P."/>
            <person name="Woyke T."/>
            <person name="Wu D."/>
            <person name="Spring S."/>
            <person name="Schroeder M."/>
            <person name="Brambilla E."/>
            <person name="Klenk H.-P."/>
            <person name="Eisen J.A."/>
        </authorList>
    </citation>
    <scope>NUCLEOTIDE SEQUENCE [LARGE SCALE GENOMIC DNA]</scope>
    <source>
        <strain evidence="15 16">DSM 5069</strain>
    </source>
</reference>
<dbReference type="GO" id="GO:0002161">
    <property type="term" value="F:aminoacyl-tRNA deacylase activity"/>
    <property type="evidence" value="ECO:0007669"/>
    <property type="project" value="InterPro"/>
</dbReference>